<dbReference type="EMBL" id="CP038437">
    <property type="protein sequence ID" value="QEM80673.1"/>
    <property type="molecule type" value="Genomic_DNA"/>
</dbReference>
<dbReference type="GO" id="GO:0043683">
    <property type="term" value="P:type IV pilus assembly"/>
    <property type="evidence" value="ECO:0007669"/>
    <property type="project" value="InterPro"/>
</dbReference>
<organism evidence="2 3">
    <name type="scientific">Halomonas binhaiensis</name>
    <dbReference type="NCBI Taxonomy" id="2562282"/>
    <lineage>
        <taxon>Bacteria</taxon>
        <taxon>Pseudomonadati</taxon>
        <taxon>Pseudomonadota</taxon>
        <taxon>Gammaproteobacteria</taxon>
        <taxon>Oceanospirillales</taxon>
        <taxon>Halomonadaceae</taxon>
        <taxon>Halomonas</taxon>
    </lineage>
</organism>
<dbReference type="RefSeq" id="WP_149283475.1">
    <property type="nucleotide sequence ID" value="NZ_CP038437.2"/>
</dbReference>
<evidence type="ECO:0000313" key="2">
    <source>
        <dbReference type="EMBL" id="QEM80673.1"/>
    </source>
</evidence>
<keyword evidence="1" id="KW-1133">Transmembrane helix</keyword>
<accession>A0A5C1NDD9</accession>
<evidence type="ECO:0000256" key="1">
    <source>
        <dbReference type="SAM" id="Phobius"/>
    </source>
</evidence>
<protein>
    <submittedName>
        <fullName evidence="2">Pilus assembly protein PilP</fullName>
    </submittedName>
</protein>
<dbReference type="Gene3D" id="2.30.30.830">
    <property type="match status" value="1"/>
</dbReference>
<dbReference type="Gene3D" id="3.30.70.60">
    <property type="match status" value="1"/>
</dbReference>
<dbReference type="KEGG" id="hbh:E4T21_03195"/>
<keyword evidence="3" id="KW-1185">Reference proteome</keyword>
<name>A0A5C1NDD9_9GAMM</name>
<dbReference type="InterPro" id="IPR007446">
    <property type="entry name" value="PilP"/>
</dbReference>
<evidence type="ECO:0000313" key="3">
    <source>
        <dbReference type="Proteomes" id="UP000324285"/>
    </source>
</evidence>
<dbReference type="InterPro" id="IPR014717">
    <property type="entry name" value="Transl_elong_EF1B/ribsomal_bS6"/>
</dbReference>
<gene>
    <name evidence="2" type="ORF">E4T21_03195</name>
</gene>
<dbReference type="InterPro" id="IPR007445">
    <property type="entry name" value="PilO"/>
</dbReference>
<keyword evidence="1" id="KW-0472">Membrane</keyword>
<sequence length="365" mass="40014">MTLAHEWQRLKECDWRSLELSEAGSWPWVLRGLLVVVVLALVLGTVLWVDVVPLYGQLESARQKQDRLAQGQSEAQLHREQLQFELRVLERQLVELMVGELRPQADAIPVASKSSRLFLAEVSQLAQQYHLAIDTMSLGAPDTQEQQLDMSLQVDTQAFSLSVRGGFHDLAGFVAGLTRLSGMPSLDDFTVEGEGDALRLSAEGHAYHLAGPYSVTEFVSTVGNSSTAEAFSVAEGSSTAEAFSVAEGSYTAEGSLPIERPSHFLPLAYRYADRPSPFGVFRPSGESSPVSMTLQDYPPASISLVGTLVQGERRWALVSTPDKKVWRVKVGDSLGRGANQARVMEIGKAYLHLKGDLFDQQLDLK</sequence>
<reference evidence="2" key="1">
    <citation type="submission" date="2021-02" db="EMBL/GenBank/DDBJ databases">
        <title>Strain Y2R2, a novel species of the genus Halomonas.</title>
        <authorList>
            <person name="Huang H."/>
        </authorList>
    </citation>
    <scope>NUCLEOTIDE SEQUENCE</scope>
    <source>
        <strain evidence="2">Y2R2</strain>
    </source>
</reference>
<dbReference type="AlphaFoldDB" id="A0A5C1NDD9"/>
<keyword evidence="1" id="KW-0812">Transmembrane</keyword>
<proteinExistence type="predicted"/>
<dbReference type="Proteomes" id="UP000324285">
    <property type="component" value="Chromosome"/>
</dbReference>
<dbReference type="Pfam" id="PF04350">
    <property type="entry name" value="PilO"/>
    <property type="match status" value="1"/>
</dbReference>
<dbReference type="GO" id="GO:0043107">
    <property type="term" value="P:type IV pilus-dependent motility"/>
    <property type="evidence" value="ECO:0007669"/>
    <property type="project" value="InterPro"/>
</dbReference>
<dbReference type="Pfam" id="PF04351">
    <property type="entry name" value="PilP"/>
    <property type="match status" value="1"/>
</dbReference>
<dbReference type="OrthoDB" id="9802133at2"/>
<feature type="transmembrane region" description="Helical" evidence="1">
    <location>
        <begin position="28"/>
        <end position="55"/>
    </location>
</feature>